<dbReference type="SUPFAM" id="SSF55166">
    <property type="entry name" value="Hedgehog/DD-peptidase"/>
    <property type="match status" value="1"/>
</dbReference>
<sequence length="306" mass="32200">MTRAARAWTRRGLLVVGGLGLVGCAGIGDGDPGARPSPAGSGAPAAPRDPSSDPSSSPAPSGPEPLPRATPWRPTSEEVEPDAKVVAAREVERRGRGRGRGRVTQVVYPQYGGLEATTASVMVVARETRRDGAALRRTLRTTDVRLARGGTGWRVTEVIPAPDRRAGRLGRSARRLVDDPRVQLPAPAVADLRAGTVEPLVVDVLLGLAEEFSMSVAVFASGHPPTVFGTDGLSNHTRGRAVDVWAVDGRPVVEMPLDDPLLIRFLDAARELGSTEIGGPVVPPGDTGVHFANALHRDHVHVGFDL</sequence>
<name>A0ABN2P5W5_9ACTN</name>
<evidence type="ECO:0000313" key="3">
    <source>
        <dbReference type="Proteomes" id="UP001501612"/>
    </source>
</evidence>
<evidence type="ECO:0000313" key="2">
    <source>
        <dbReference type="EMBL" id="GAA1913172.1"/>
    </source>
</evidence>
<dbReference type="InterPro" id="IPR009045">
    <property type="entry name" value="Zn_M74/Hedgehog-like"/>
</dbReference>
<protein>
    <submittedName>
        <fullName evidence="2">Uncharacterized protein</fullName>
    </submittedName>
</protein>
<feature type="compositionally biased region" description="Low complexity" evidence="1">
    <location>
        <begin position="33"/>
        <end position="59"/>
    </location>
</feature>
<evidence type="ECO:0000256" key="1">
    <source>
        <dbReference type="SAM" id="MobiDB-lite"/>
    </source>
</evidence>
<reference evidence="2 3" key="1">
    <citation type="journal article" date="2019" name="Int. J. Syst. Evol. Microbiol.">
        <title>The Global Catalogue of Microorganisms (GCM) 10K type strain sequencing project: providing services to taxonomists for standard genome sequencing and annotation.</title>
        <authorList>
            <consortium name="The Broad Institute Genomics Platform"/>
            <consortium name="The Broad Institute Genome Sequencing Center for Infectious Disease"/>
            <person name="Wu L."/>
            <person name="Ma J."/>
        </authorList>
    </citation>
    <scope>NUCLEOTIDE SEQUENCE [LARGE SCALE GENOMIC DNA]</scope>
    <source>
        <strain evidence="2 3">JCM 14046</strain>
    </source>
</reference>
<gene>
    <name evidence="2" type="ORF">GCM10009737_13250</name>
</gene>
<organism evidence="2 3">
    <name type="scientific">Nocardioides lentus</name>
    <dbReference type="NCBI Taxonomy" id="338077"/>
    <lineage>
        <taxon>Bacteria</taxon>
        <taxon>Bacillati</taxon>
        <taxon>Actinomycetota</taxon>
        <taxon>Actinomycetes</taxon>
        <taxon>Propionibacteriales</taxon>
        <taxon>Nocardioidaceae</taxon>
        <taxon>Nocardioides</taxon>
    </lineage>
</organism>
<accession>A0ABN2P5W5</accession>
<feature type="compositionally biased region" description="Basic and acidic residues" evidence="1">
    <location>
        <begin position="81"/>
        <end position="94"/>
    </location>
</feature>
<comment type="caution">
    <text evidence="2">The sequence shown here is derived from an EMBL/GenBank/DDBJ whole genome shotgun (WGS) entry which is preliminary data.</text>
</comment>
<dbReference type="EMBL" id="BAAAMY010000003">
    <property type="protein sequence ID" value="GAA1913172.1"/>
    <property type="molecule type" value="Genomic_DNA"/>
</dbReference>
<dbReference type="PROSITE" id="PS51257">
    <property type="entry name" value="PROKAR_LIPOPROTEIN"/>
    <property type="match status" value="1"/>
</dbReference>
<keyword evidence="3" id="KW-1185">Reference proteome</keyword>
<proteinExistence type="predicted"/>
<feature type="region of interest" description="Disordered" evidence="1">
    <location>
        <begin position="32"/>
        <end position="99"/>
    </location>
</feature>
<dbReference type="RefSeq" id="WP_344005390.1">
    <property type="nucleotide sequence ID" value="NZ_BAAAMY010000003.1"/>
</dbReference>
<dbReference type="Proteomes" id="UP001501612">
    <property type="component" value="Unassembled WGS sequence"/>
</dbReference>